<dbReference type="AlphaFoldDB" id="A0A7U6JI78"/>
<feature type="signal peptide" evidence="1">
    <location>
        <begin position="1"/>
        <end position="24"/>
    </location>
</feature>
<dbReference type="EMBL" id="AP012273">
    <property type="protein sequence ID" value="BAO44513.1"/>
    <property type="molecule type" value="Genomic_DNA"/>
</dbReference>
<evidence type="ECO:0000256" key="1">
    <source>
        <dbReference type="SAM" id="SignalP"/>
    </source>
</evidence>
<feature type="chain" id="PRO_5030692963" description="Spondin domain-containing protein" evidence="1">
    <location>
        <begin position="25"/>
        <end position="217"/>
    </location>
</feature>
<dbReference type="InterPro" id="IPR038678">
    <property type="entry name" value="Spondin_N_sf"/>
</dbReference>
<sequence>MNNILYKSILLALPLAFAATSSLADDYQVTITNLTQSQFFTPILVATHKRGMPVFIPGSAASSDLEALAEGGDISLLKATLDASSEVHETVASDGLLGPGQSVTLTLDDSKRFRYLSLASMLIPTNDAFIGISGMKMPKKKNAPVMIPVPAYDAGTEMNDELCSNIPGPDCGGAGMSVENGEGFISVHPGIHGVGDLAPGTYDWRNPAAMVKIERMN</sequence>
<keyword evidence="1" id="KW-0732">Signal</keyword>
<organism evidence="3 4">
    <name type="scientific">Thiolapillus brandeum</name>
    <dbReference type="NCBI Taxonomy" id="1076588"/>
    <lineage>
        <taxon>Bacteria</taxon>
        <taxon>Pseudomonadati</taxon>
        <taxon>Pseudomonadota</taxon>
        <taxon>Gammaproteobacteria</taxon>
        <taxon>Chromatiales</taxon>
        <taxon>Sedimenticolaceae</taxon>
        <taxon>Thiolapillus</taxon>
    </lineage>
</organism>
<keyword evidence="4" id="KW-1185">Reference proteome</keyword>
<evidence type="ECO:0000259" key="2">
    <source>
        <dbReference type="Pfam" id="PF06468"/>
    </source>
</evidence>
<dbReference type="NCBIfam" id="NF038123">
    <property type="entry name" value="NF038123_dom"/>
    <property type="match status" value="1"/>
</dbReference>
<dbReference type="Proteomes" id="UP000031631">
    <property type="component" value="Chromosome"/>
</dbReference>
<protein>
    <recommendedName>
        <fullName evidence="2">Spondin domain-containing protein</fullName>
    </recommendedName>
</protein>
<dbReference type="RefSeq" id="WP_041067446.1">
    <property type="nucleotide sequence ID" value="NZ_AP012273.1"/>
</dbReference>
<dbReference type="KEGG" id="tbn:TBH_C1596"/>
<evidence type="ECO:0000313" key="3">
    <source>
        <dbReference type="EMBL" id="BAO44513.1"/>
    </source>
</evidence>
<name>A0A7U6JI78_9GAMM</name>
<proteinExistence type="predicted"/>
<gene>
    <name evidence="3" type="ORF">TBH_C1596</name>
</gene>
<dbReference type="OrthoDB" id="264824at2"/>
<accession>A0A7U6JI78</accession>
<feature type="domain" description="Spondin" evidence="2">
    <location>
        <begin position="39"/>
        <end position="157"/>
    </location>
</feature>
<dbReference type="Pfam" id="PF06468">
    <property type="entry name" value="Spond_N"/>
    <property type="match status" value="1"/>
</dbReference>
<reference evidence="3 4" key="1">
    <citation type="journal article" date="2014" name="PLoS ONE">
        <title>Physiological and genomic features of a novel sulfur-oxidizing gammaproteobacterium belonging to a previously uncultivated symbiotic lineage isolated from a hydrothermal vent.</title>
        <authorList>
            <person name="Nunoura T."/>
            <person name="Takaki Y."/>
            <person name="Kazama H."/>
            <person name="Kakuta J."/>
            <person name="Shimamura S."/>
            <person name="Makita H."/>
            <person name="Hirai M."/>
            <person name="Miyazaki M."/>
            <person name="Takai K."/>
        </authorList>
    </citation>
    <scope>NUCLEOTIDE SEQUENCE [LARGE SCALE GENOMIC DNA]</scope>
    <source>
        <strain evidence="3 4">Hiromi1</strain>
    </source>
</reference>
<evidence type="ECO:0000313" key="4">
    <source>
        <dbReference type="Proteomes" id="UP000031631"/>
    </source>
</evidence>
<dbReference type="Gene3D" id="2.60.40.2130">
    <property type="entry name" value="F-spondin domain"/>
    <property type="match status" value="1"/>
</dbReference>
<dbReference type="InterPro" id="IPR009465">
    <property type="entry name" value="Spondin_N"/>
</dbReference>